<keyword evidence="16" id="KW-1185">Reference proteome</keyword>
<evidence type="ECO:0000256" key="4">
    <source>
        <dbReference type="ARBA" id="ARBA00022732"/>
    </source>
</evidence>
<dbReference type="Pfam" id="PF03906">
    <property type="entry name" value="Phage_T7_tail"/>
    <property type="match status" value="1"/>
</dbReference>
<dbReference type="InterPro" id="IPR039448">
    <property type="entry name" value="Beta_helix"/>
</dbReference>
<dbReference type="Pfam" id="PF13229">
    <property type="entry name" value="Beta_helix"/>
    <property type="match status" value="1"/>
</dbReference>
<organism evidence="15 16">
    <name type="scientific">Escherichia phage Peacock</name>
    <dbReference type="NCBI Taxonomy" id="2591100"/>
    <lineage>
        <taxon>Viruses</taxon>
        <taxon>Duplodnaviria</taxon>
        <taxon>Heunggongvirae</taxon>
        <taxon>Uroviricota</taxon>
        <taxon>Caudoviricetes</taxon>
        <taxon>Autographivirales</taxon>
        <taxon>Autotranscriptaviridae</taxon>
        <taxon>Studiervirinae</taxon>
        <taxon>Kayfunavirus</taxon>
        <taxon>Kayfunavirus peacock</taxon>
    </lineage>
</organism>
<keyword evidence="7" id="KW-1233">Viral attachment to host adhesion receptor</keyword>
<evidence type="ECO:0000256" key="5">
    <source>
        <dbReference type="ARBA" id="ARBA00022804"/>
    </source>
</evidence>
<evidence type="ECO:0000259" key="14">
    <source>
        <dbReference type="Pfam" id="PF18668"/>
    </source>
</evidence>
<keyword evidence="2" id="KW-0945">Host-virus interaction</keyword>
<keyword evidence="3" id="KW-1235">Degradation of host cell envelope components during virus entry</keyword>
<dbReference type="InterPro" id="IPR012334">
    <property type="entry name" value="Pectin_lyas_fold"/>
</dbReference>
<dbReference type="Gene3D" id="2.10.10.80">
    <property type="match status" value="1"/>
</dbReference>
<dbReference type="Proteomes" id="UP000323278">
    <property type="component" value="Segment"/>
</dbReference>
<dbReference type="GO" id="GO:0098996">
    <property type="term" value="P:symbiont entry into host cell via disruption of host cell glycocalyx"/>
    <property type="evidence" value="ECO:0007669"/>
    <property type="project" value="UniProtKB-KW"/>
</dbReference>
<evidence type="ECO:0000256" key="9">
    <source>
        <dbReference type="ARBA" id="ARBA00035636"/>
    </source>
</evidence>
<dbReference type="SMR" id="A0A5B9NE60"/>
<dbReference type="InterPro" id="IPR011050">
    <property type="entry name" value="Pectin_lyase_fold/virulence"/>
</dbReference>
<dbReference type="Pfam" id="PF18668">
    <property type="entry name" value="Tail_spike_N"/>
    <property type="match status" value="1"/>
</dbReference>
<keyword evidence="6" id="KW-0946">Virion</keyword>
<feature type="domain" description="Bacteriophage T7 tail fibre protein-like N-terminal" evidence="12">
    <location>
        <begin position="10"/>
        <end position="113"/>
    </location>
</feature>
<dbReference type="SUPFAM" id="SSF51126">
    <property type="entry name" value="Pectin lyase-like"/>
    <property type="match status" value="1"/>
</dbReference>
<dbReference type="GO" id="GO:0098994">
    <property type="term" value="P:symbiont entry into host cell via disruption of host cell envelope"/>
    <property type="evidence" value="ECO:0007669"/>
    <property type="project" value="UniProtKB-KW"/>
</dbReference>
<keyword evidence="4" id="KW-1227">Viral tail protein</keyword>
<comment type="similarity">
    <text evidence="9">In the N-terminal section; belongs to the Teseptimavirus fiber family.</text>
</comment>
<dbReference type="InterPro" id="IPR005604">
    <property type="entry name" value="Phage_T7_tail_fibre-like_N"/>
</dbReference>
<sequence length="899" mass="96440">MSTITQFPSGNTQYRIEFDYLARTFVVVTLVNSSNPALNRVLEVGRDYRFLNPTMIEMLVDQSGFDIVRIHRQTGTDLVVDFRNGSVLTSSDLTNAELQAIHIAEEGRDQTVDLAKEYADAAGSSAGNAKDSEDEARRIAESIKTAGLLGYVTRRSFEKGFNITAWNEALLWEADGNYYCWDGTLPKNVPVGSTPETAGGIGNGKWVSIGDAALRGQISDPEGATKYPELQIARWRDNGDPRGWGAIGDGVTDDTLALQACFDTATCDIDLGGKTYLVRKNPTLAATYPNEPDFSDGSYNYSPCLALVGKKNIKIHNGALIVETHGLDAISLIACEHVTVDLTIKGPGIFPAIDTPTGYAEKGEANFGYDSSLLLAPNNALDTSAYTGGAYAGVAGQFPKYNADGSQASGWQSTWGTFLGGYIGSWACGVKVQRACRGILINDCDISGFNFGAVGIGIRNTAAAYGASDYTTDADIPDGVMVINTRIRKCYSAGIYVLSGYRLNYMANNIEDIGHPNGNDALNASYDPGYGITHGRNRRIRNVTITENMIRNCRRKCIDFHGGGQAIIAKNHCLEHGVVGIYAKCGPGWSPNYEPYNLIIADNYVRSRDVPASETTGPLIGAKYTRSIDVGGGGEATQATYPDPFVKIHNNYCELRAYDGVAISTGAGDDNYNVFMDIDVSHNTVVLKCNTPNNFAEGIGINAGAASNKVYRGQRVKLIGNSIKQLNTLNLTYRSAGYKIQGIPKSLIMHGNTLDLNVSTQSCKLCDFVIDSRINYSFEGNQVLSFSARDSATLQEVWLYDNMKITRPAAAAAATISGNLFRGIWQVCIAGTGDAFGAKQTQFASTGSGGTGFDVVRSATTGFIATFGIGASGLIVPAVTQESQVQINLKLVSSLDSVA</sequence>
<evidence type="ECO:0000256" key="10">
    <source>
        <dbReference type="ARBA" id="ARBA00035728"/>
    </source>
</evidence>
<gene>
    <name evidence="15" type="ORF">CPT_Peacock_049</name>
</gene>
<dbReference type="SMART" id="SM00710">
    <property type="entry name" value="PbH1"/>
    <property type="match status" value="5"/>
</dbReference>
<protein>
    <recommendedName>
        <fullName evidence="10">Probable tail spike protein</fullName>
    </recommendedName>
</protein>
<dbReference type="InterPro" id="IPR006626">
    <property type="entry name" value="PbH1"/>
</dbReference>
<proteinExistence type="inferred from homology"/>
<evidence type="ECO:0000256" key="2">
    <source>
        <dbReference type="ARBA" id="ARBA00022581"/>
    </source>
</evidence>
<evidence type="ECO:0000313" key="15">
    <source>
        <dbReference type="EMBL" id="QEG09711.1"/>
    </source>
</evidence>
<keyword evidence="11" id="KW-1238">Degradation of host capsule during virus entry</keyword>
<evidence type="ECO:0000256" key="3">
    <source>
        <dbReference type="ARBA" id="ARBA00022717"/>
    </source>
</evidence>
<reference evidence="16" key="2">
    <citation type="submission" date="2019-05" db="EMBL/GenBank/DDBJ databases">
        <title>The Complete Genome of Escherichia coli Podophage Peacock.</title>
        <authorList>
            <person name="Ruhlman E."/>
            <person name="Bockoven R."/>
            <person name="Moreland R."/>
            <person name="Liu M."/>
            <person name="Ramsey J."/>
        </authorList>
    </citation>
    <scope>NUCLEOTIDE SEQUENCE [LARGE SCALE GENOMIC DNA]</scope>
</reference>
<dbReference type="Gene3D" id="2.160.20.10">
    <property type="entry name" value="Single-stranded right-handed beta-helix, Pectin lyase-like"/>
    <property type="match status" value="1"/>
</dbReference>
<feature type="domain" description="Tail spike TSP1/Gp66 N-terminal" evidence="14">
    <location>
        <begin position="153"/>
        <end position="211"/>
    </location>
</feature>
<evidence type="ECO:0000313" key="16">
    <source>
        <dbReference type="Proteomes" id="UP000323278"/>
    </source>
</evidence>
<dbReference type="EMBL" id="MK903279">
    <property type="protein sequence ID" value="QEG09711.1"/>
    <property type="molecule type" value="Genomic_DNA"/>
</dbReference>
<keyword evidence="8" id="KW-1160">Virus entry into host cell</keyword>
<feature type="domain" description="Right handed beta helix" evidence="13">
    <location>
        <begin position="480"/>
        <end position="607"/>
    </location>
</feature>
<evidence type="ECO:0000256" key="1">
    <source>
        <dbReference type="ARBA" id="ARBA00004328"/>
    </source>
</evidence>
<evidence type="ECO:0000256" key="8">
    <source>
        <dbReference type="ARBA" id="ARBA00023296"/>
    </source>
</evidence>
<accession>A0A5B9NE60</accession>
<keyword evidence="5" id="KW-1161">Viral attachment to host cell</keyword>
<evidence type="ECO:0000259" key="13">
    <source>
        <dbReference type="Pfam" id="PF13229"/>
    </source>
</evidence>
<evidence type="ECO:0000256" key="11">
    <source>
        <dbReference type="ARBA" id="ARBA00035731"/>
    </source>
</evidence>
<evidence type="ECO:0000256" key="6">
    <source>
        <dbReference type="ARBA" id="ARBA00022844"/>
    </source>
</evidence>
<dbReference type="GO" id="GO:0098015">
    <property type="term" value="C:virus tail"/>
    <property type="evidence" value="ECO:0007669"/>
    <property type="project" value="UniProtKB-KW"/>
</dbReference>
<reference evidence="15 16" key="1">
    <citation type="journal article" date="2019" name="Microbiol. Resour. Announc.">
        <title>Complete Genome Sequence of Escherichia coli Podophage Peacock.</title>
        <authorList>
            <person name="Ruhlman E."/>
            <person name="Bockoven R."/>
            <person name="Moreland R."/>
            <person name="Liu M."/>
            <person name="Ramsey J."/>
        </authorList>
    </citation>
    <scope>NUCLEOTIDE SEQUENCE [LARGE SCALE GENOMIC DNA]</scope>
</reference>
<comment type="subcellular location">
    <subcellularLocation>
        <location evidence="1">Virion</location>
    </subcellularLocation>
</comment>
<evidence type="ECO:0000259" key="12">
    <source>
        <dbReference type="Pfam" id="PF03906"/>
    </source>
</evidence>
<dbReference type="GO" id="GO:0098671">
    <property type="term" value="P:adhesion receptor-mediated virion attachment to host cell"/>
    <property type="evidence" value="ECO:0007669"/>
    <property type="project" value="UniProtKB-KW"/>
</dbReference>
<dbReference type="InterPro" id="IPR040775">
    <property type="entry name" value="Tail_spike_N"/>
</dbReference>
<dbReference type="Gene3D" id="3.30.750.60">
    <property type="entry name" value="Endosialidase, N-terminal extension domain"/>
    <property type="match status" value="1"/>
</dbReference>
<evidence type="ECO:0000256" key="7">
    <source>
        <dbReference type="ARBA" id="ARBA00023165"/>
    </source>
</evidence>
<name>A0A5B9NE60_9CAUD</name>